<name>A0ABQ8SXS2_PERAM</name>
<keyword evidence="2" id="KW-1185">Reference proteome</keyword>
<gene>
    <name evidence="1" type="ORF">ANN_14523</name>
</gene>
<proteinExistence type="predicted"/>
<evidence type="ECO:0000313" key="2">
    <source>
        <dbReference type="Proteomes" id="UP001148838"/>
    </source>
</evidence>
<dbReference type="PANTHER" id="PTHR47027:SF29">
    <property type="entry name" value="C2H2-TYPE DOMAIN-CONTAINING PROTEIN"/>
    <property type="match status" value="1"/>
</dbReference>
<accession>A0ABQ8SXS2</accession>
<sequence length="476" mass="53802">MNKRGLWAEEAMSKAVSGIKSGKFSVQGASYPLTPNILSPGWVQSLSFASCNVRVPLQKTVETLTTSSPFKMVCQEDEVKDMRLCGVCENFYLEKYKNSINHITMRVLLFQIIVPGIPLPPQPVLSRWGTWLDAVNYYAEHYSKIMEVNDALNSTDSSAVAAIKSLPSEQLLEDILFIDSNFKIVSKSIILLESSKLQLSEALYIVDKSIPWFIAFHLQSASWSSGRMFAYDCFVRNGKSVTSIRTFALAADCTLTKITRSQQCVPITKRNSVNIENRTHVYMTFFAQNDFGNKLRKGRSAQAFQEKVNELNTQSKAIGLTVNSEKAKIMTNGQQSSVQLDNTELQYVSGYKYLGQHVAFKQNTDLEIKRRITLAWKTFWSLKFIFLDKTISRKLRFETLETRRCHDDEVKVGARDENGALKMDACDHHVGSIHRKKEPGKTTTQMGRYVCEDDGQTAVKKGKGQISVERTRTNTN</sequence>
<dbReference type="EMBL" id="JAJSOF020000019">
    <property type="protein sequence ID" value="KAJ4438576.1"/>
    <property type="molecule type" value="Genomic_DNA"/>
</dbReference>
<dbReference type="Proteomes" id="UP001148838">
    <property type="component" value="Unassembled WGS sequence"/>
</dbReference>
<organism evidence="1 2">
    <name type="scientific">Periplaneta americana</name>
    <name type="common">American cockroach</name>
    <name type="synonym">Blatta americana</name>
    <dbReference type="NCBI Taxonomy" id="6978"/>
    <lineage>
        <taxon>Eukaryota</taxon>
        <taxon>Metazoa</taxon>
        <taxon>Ecdysozoa</taxon>
        <taxon>Arthropoda</taxon>
        <taxon>Hexapoda</taxon>
        <taxon>Insecta</taxon>
        <taxon>Pterygota</taxon>
        <taxon>Neoptera</taxon>
        <taxon>Polyneoptera</taxon>
        <taxon>Dictyoptera</taxon>
        <taxon>Blattodea</taxon>
        <taxon>Blattoidea</taxon>
        <taxon>Blattidae</taxon>
        <taxon>Blattinae</taxon>
        <taxon>Periplaneta</taxon>
    </lineage>
</organism>
<dbReference type="PANTHER" id="PTHR47027">
    <property type="entry name" value="REVERSE TRANSCRIPTASE DOMAIN-CONTAINING PROTEIN"/>
    <property type="match status" value="1"/>
</dbReference>
<comment type="caution">
    <text evidence="1">The sequence shown here is derived from an EMBL/GenBank/DDBJ whole genome shotgun (WGS) entry which is preliminary data.</text>
</comment>
<evidence type="ECO:0000313" key="1">
    <source>
        <dbReference type="EMBL" id="KAJ4438576.1"/>
    </source>
</evidence>
<reference evidence="1 2" key="1">
    <citation type="journal article" date="2022" name="Allergy">
        <title>Genome assembly and annotation of Periplaneta americana reveal a comprehensive cockroach allergen profile.</title>
        <authorList>
            <person name="Wang L."/>
            <person name="Xiong Q."/>
            <person name="Saelim N."/>
            <person name="Wang L."/>
            <person name="Nong W."/>
            <person name="Wan A.T."/>
            <person name="Shi M."/>
            <person name="Liu X."/>
            <person name="Cao Q."/>
            <person name="Hui J.H.L."/>
            <person name="Sookrung N."/>
            <person name="Leung T.F."/>
            <person name="Tungtrongchitr A."/>
            <person name="Tsui S.K.W."/>
        </authorList>
    </citation>
    <scope>NUCLEOTIDE SEQUENCE [LARGE SCALE GENOMIC DNA]</scope>
    <source>
        <strain evidence="1">PWHHKU_190912</strain>
    </source>
</reference>
<protein>
    <submittedName>
        <fullName evidence="1">Uncharacterized protein</fullName>
    </submittedName>
</protein>